<dbReference type="Pfam" id="PF18950">
    <property type="entry name" value="DUF5694"/>
    <property type="match status" value="1"/>
</dbReference>
<accession>A0A918JTP8</accession>
<evidence type="ECO:0000313" key="1">
    <source>
        <dbReference type="EMBL" id="GGX14389.1"/>
    </source>
</evidence>
<keyword evidence="2" id="KW-1185">Reference proteome</keyword>
<proteinExistence type="predicted"/>
<protein>
    <submittedName>
        <fullName evidence="1">Uncharacterized protein</fullName>
    </submittedName>
</protein>
<dbReference type="RefSeq" id="WP_027411804.1">
    <property type="nucleotide sequence ID" value="NZ_BMWS01000008.1"/>
</dbReference>
<dbReference type="AlphaFoldDB" id="A0A918JTP8"/>
<dbReference type="Proteomes" id="UP000601108">
    <property type="component" value="Unassembled WGS sequence"/>
</dbReference>
<evidence type="ECO:0000313" key="2">
    <source>
        <dbReference type="Proteomes" id="UP000601108"/>
    </source>
</evidence>
<comment type="caution">
    <text evidence="1">The sequence shown here is derived from an EMBL/GenBank/DDBJ whole genome shotgun (WGS) entry which is preliminary data.</text>
</comment>
<dbReference type="InterPro" id="IPR043749">
    <property type="entry name" value="DUF5694"/>
</dbReference>
<name>A0A918JTP8_9FLAO</name>
<sequence length="100" mass="12024">MLHFYLLIKEIIVARVYGANAIQYTGCFKDKFYIETIIRLQFLFVNLFKKMFTNLNRIVTPKDRVLIIYGAGHKDILVDLIKDRVDWEYYDINQILYPKK</sequence>
<organism evidence="1 2">
    <name type="scientific">Aquimarina muelleri</name>
    <dbReference type="NCBI Taxonomy" id="279356"/>
    <lineage>
        <taxon>Bacteria</taxon>
        <taxon>Pseudomonadati</taxon>
        <taxon>Bacteroidota</taxon>
        <taxon>Flavobacteriia</taxon>
        <taxon>Flavobacteriales</taxon>
        <taxon>Flavobacteriaceae</taxon>
        <taxon>Aquimarina</taxon>
    </lineage>
</organism>
<dbReference type="EMBL" id="BMWS01000008">
    <property type="protein sequence ID" value="GGX14389.1"/>
    <property type="molecule type" value="Genomic_DNA"/>
</dbReference>
<reference evidence="1 2" key="1">
    <citation type="journal article" date="2014" name="Int. J. Syst. Evol. Microbiol.">
        <title>Complete genome sequence of Corynebacterium casei LMG S-19264T (=DSM 44701T), isolated from a smear-ripened cheese.</title>
        <authorList>
            <consortium name="US DOE Joint Genome Institute (JGI-PGF)"/>
            <person name="Walter F."/>
            <person name="Albersmeier A."/>
            <person name="Kalinowski J."/>
            <person name="Ruckert C."/>
        </authorList>
    </citation>
    <scope>NUCLEOTIDE SEQUENCE [LARGE SCALE GENOMIC DNA]</scope>
    <source>
        <strain evidence="1 2">KCTC 12285</strain>
    </source>
</reference>
<gene>
    <name evidence="1" type="ORF">GCM10007384_14940</name>
</gene>